<dbReference type="Gene3D" id="3.40.50.2000">
    <property type="entry name" value="Glycogen Phosphorylase B"/>
    <property type="match status" value="2"/>
</dbReference>
<dbReference type="InterPro" id="IPR036412">
    <property type="entry name" value="HAD-like_sf"/>
</dbReference>
<dbReference type="EMBL" id="FR824453">
    <property type="protein sequence ID" value="CCA26754.1"/>
    <property type="molecule type" value="Genomic_DNA"/>
</dbReference>
<comment type="similarity">
    <text evidence="1">In the N-terminal section; belongs to the glycosyltransferase 20 family.</text>
</comment>
<comment type="similarity">
    <text evidence="2">In the C-terminal section; belongs to the trehalose phosphatase family.</text>
</comment>
<dbReference type="Pfam" id="PF00982">
    <property type="entry name" value="Glyco_transf_20"/>
    <property type="match status" value="1"/>
</dbReference>
<reference evidence="4" key="2">
    <citation type="submission" date="2011-02" db="EMBL/GenBank/DDBJ databases">
        <authorList>
            <person name="MacLean D."/>
        </authorList>
    </citation>
    <scope>NUCLEOTIDE SEQUENCE</scope>
</reference>
<dbReference type="Gene3D" id="3.40.50.1000">
    <property type="entry name" value="HAD superfamily/HAD-like"/>
    <property type="match status" value="2"/>
</dbReference>
<dbReference type="PANTHER" id="PTHR10788:SF106">
    <property type="entry name" value="BCDNA.GH08860"/>
    <property type="match status" value="1"/>
</dbReference>
<dbReference type="PANTHER" id="PTHR10788">
    <property type="entry name" value="TREHALOSE-6-PHOSPHATE SYNTHASE"/>
    <property type="match status" value="1"/>
</dbReference>
<dbReference type="InterPro" id="IPR001830">
    <property type="entry name" value="Glyco_trans_20"/>
</dbReference>
<proteinExistence type="inferred from homology"/>
<evidence type="ECO:0000313" key="4">
    <source>
        <dbReference type="EMBL" id="CCA19773.1"/>
    </source>
</evidence>
<feature type="region of interest" description="Disordered" evidence="3">
    <location>
        <begin position="657"/>
        <end position="676"/>
    </location>
</feature>
<reference evidence="4" key="1">
    <citation type="journal article" date="2011" name="PLoS Biol.">
        <title>Gene gain and loss during evolution of obligate parasitism in the white rust pathogen of Arabidopsis thaliana.</title>
        <authorList>
            <person name="Kemen E."/>
            <person name="Gardiner A."/>
            <person name="Schultz-Larsen T."/>
            <person name="Kemen A.C."/>
            <person name="Balmuth A.L."/>
            <person name="Robert-Seilaniantz A."/>
            <person name="Bailey K."/>
            <person name="Holub E."/>
            <person name="Studholme D.J."/>
            <person name="Maclean D."/>
            <person name="Jones J.D."/>
        </authorList>
    </citation>
    <scope>NUCLEOTIDE SEQUENCE</scope>
</reference>
<feature type="compositionally biased region" description="Low complexity" evidence="3">
    <location>
        <begin position="12"/>
        <end position="28"/>
    </location>
</feature>
<dbReference type="HOGENOM" id="CLU_002351_3_1_1"/>
<dbReference type="SUPFAM" id="SSF56784">
    <property type="entry name" value="HAD-like"/>
    <property type="match status" value="1"/>
</dbReference>
<dbReference type="GO" id="GO:0005992">
    <property type="term" value="P:trehalose biosynthetic process"/>
    <property type="evidence" value="ECO:0007669"/>
    <property type="project" value="InterPro"/>
</dbReference>
<feature type="compositionally biased region" description="Low complexity" evidence="3">
    <location>
        <begin position="698"/>
        <end position="717"/>
    </location>
</feature>
<dbReference type="InterPro" id="IPR003337">
    <property type="entry name" value="Trehalose_PPase"/>
</dbReference>
<evidence type="ECO:0000313" key="5">
    <source>
        <dbReference type="EMBL" id="CCA26754.1"/>
    </source>
</evidence>
<dbReference type="Pfam" id="PF02358">
    <property type="entry name" value="Trehalose_PPase"/>
    <property type="match status" value="2"/>
</dbReference>
<dbReference type="EMBL" id="FR824123">
    <property type="protein sequence ID" value="CCA19773.1"/>
    <property type="molecule type" value="Genomic_DNA"/>
</dbReference>
<dbReference type="AlphaFoldDB" id="F0WEZ1"/>
<organism evidence="4">
    <name type="scientific">Albugo laibachii Nc14</name>
    <dbReference type="NCBI Taxonomy" id="890382"/>
    <lineage>
        <taxon>Eukaryota</taxon>
        <taxon>Sar</taxon>
        <taxon>Stramenopiles</taxon>
        <taxon>Oomycota</taxon>
        <taxon>Peronosporomycetes</taxon>
        <taxon>Albuginales</taxon>
        <taxon>Albuginaceae</taxon>
        <taxon>Albugo</taxon>
    </lineage>
</organism>
<name>F0WEZ1_9STRA</name>
<evidence type="ECO:0000256" key="1">
    <source>
        <dbReference type="ARBA" id="ARBA00005409"/>
    </source>
</evidence>
<dbReference type="InterPro" id="IPR023214">
    <property type="entry name" value="HAD_sf"/>
</dbReference>
<gene>
    <name evidence="4" type="ORF">ALNC14_059160</name>
    <name evidence="5" type="ORF">ALNC14_128980</name>
</gene>
<dbReference type="GO" id="GO:0003825">
    <property type="term" value="F:alpha,alpha-trehalose-phosphate synthase (UDP-forming) activity"/>
    <property type="evidence" value="ECO:0007669"/>
    <property type="project" value="TreeGrafter"/>
</dbReference>
<evidence type="ECO:0000256" key="3">
    <source>
        <dbReference type="SAM" id="MobiDB-lite"/>
    </source>
</evidence>
<evidence type="ECO:0000256" key="2">
    <source>
        <dbReference type="ARBA" id="ARBA00006330"/>
    </source>
</evidence>
<feature type="region of interest" description="Disordered" evidence="3">
    <location>
        <begin position="685"/>
        <end position="737"/>
    </location>
</feature>
<dbReference type="GO" id="GO:0004805">
    <property type="term" value="F:trehalose-phosphatase activity"/>
    <property type="evidence" value="ECO:0007669"/>
    <property type="project" value="TreeGrafter"/>
</dbReference>
<dbReference type="SUPFAM" id="SSF53756">
    <property type="entry name" value="UDP-Glycosyltransferase/glycogen phosphorylase"/>
    <property type="match status" value="1"/>
</dbReference>
<protein>
    <submittedName>
        <fullName evidence="4">Uncharacterized protein ALNC14_059160</fullName>
    </submittedName>
    <submittedName>
        <fullName evidence="5">Uncharacterized protein ALNC14_128980</fullName>
    </submittedName>
</protein>
<dbReference type="FunFam" id="3.40.50.1000:FF:000052">
    <property type="entry name" value="Alpha,alpha-trehalose-phosphate synthase [UDP-forming] 6"/>
    <property type="match status" value="1"/>
</dbReference>
<feature type="region of interest" description="Disordered" evidence="3">
    <location>
        <begin position="1"/>
        <end position="28"/>
    </location>
</feature>
<dbReference type="CDD" id="cd03788">
    <property type="entry name" value="GT20_TPS"/>
    <property type="match status" value="1"/>
</dbReference>
<sequence>MQPMEGSDKSVASSASTANNTGTSGESNLLDQLQDLHRRLAGVRQSSQRYNASTRNTGPVPMAHETNKIIVCSVRRCLRMVKTQDDDAWQYIISETGFRSAIDYLAKRNTVEWITWPGAVVDESSQDGVRRKLESEFNCHPVFLSNDILDLFYNQFCNETLWPLFHSLSQRSDNRLLENFHDKYEAYCLANQKFLEVVSEVYKDGDLVLVADYQLMHLPALLRRRFPEITCAFYLHCPFPSSEFFQMLSARESLLQGVLGADLVVFNHFDYVRHFLNACTRMLGLESSPSRVEYNGRLVSLGICPMGIDPPKYAITPSIKDQVARLAKQKQKNMKILVGVHTLDFCKGILEMLEAMDYLLQHYPEYRGEVQLYAIVRDYGRTASCQYKILSRQVDELVGKVNGKYGTAEYCPIRYFKRAIPLEQLIALYNVADVAIVSSIKEGINLQAMEFVASQKDTGHGVLVYSEFAGCASSFQGALLVNPMHIEQVAASIDTALKMNPTTKRIRHEQLSRYVNTYTSTLWSQRTMSALNQAAAMAKDYNRLEKLDTAQLLGYYERSQRRMFLLDHDGTLNNYKSMSELAEPSAAVLACLEELSADPRNSVYIISGRTKYWLEKWYGHLARVGLAAEHGFWFRPAARFSPVPAAGRVQRSIINNIPDPIDEADNSSGSSVDGVAPTSFNIGQAQHLAPSSDPTRPSSTMSVASVATTAGGTVAQESSDEEDRSSTRSFTPINHKEEFSLPEAQPWQCMFSDVELEWRHDVETILEHFTERTPGSLLDIKDCSCTWHFRDADSAFGLKQAKNMQLHFDQMLRDRPVAVVMCRIKKYVTIRPWRVNKGRAVSRILEYECESPYFSPSSFDFILSIGDERTDEDMFNVVQGSNSYTVTVGHKVSRAQYYVEDPDEVLRVLTACNALSTTDRQTM</sequence>
<dbReference type="GO" id="GO:0005829">
    <property type="term" value="C:cytosol"/>
    <property type="evidence" value="ECO:0007669"/>
    <property type="project" value="TreeGrafter"/>
</dbReference>
<dbReference type="FunFam" id="3.40.50.2000:FF:000166">
    <property type="entry name" value="Trehalose-phosphatase, variant 2"/>
    <property type="match status" value="1"/>
</dbReference>
<accession>F0WEZ1</accession>
<dbReference type="NCBIfam" id="TIGR00685">
    <property type="entry name" value="T6PP"/>
    <property type="match status" value="1"/>
</dbReference>